<proteinExistence type="predicted"/>
<dbReference type="Proteomes" id="UP000249464">
    <property type="component" value="Unassembled WGS sequence"/>
</dbReference>
<dbReference type="Gene3D" id="1.10.510.10">
    <property type="entry name" value="Transferase(Phosphotransferase) domain 1"/>
    <property type="match status" value="1"/>
</dbReference>
<gene>
    <name evidence="1" type="primary">BQ5605_C013g07136</name>
    <name evidence="1" type="ORF">BQ5605_C013G07136</name>
</gene>
<dbReference type="SUPFAM" id="SSF56112">
    <property type="entry name" value="Protein kinase-like (PK-like)"/>
    <property type="match status" value="1"/>
</dbReference>
<name>A0A2X0MKD7_9BASI</name>
<protein>
    <submittedName>
        <fullName evidence="1">BQ5605_C013g07136 protein</fullName>
    </submittedName>
</protein>
<dbReference type="AlphaFoldDB" id="A0A2X0MKD7"/>
<sequence length="486" mass="53633">MRLRFHRSTDLASGPRVEPAALVYQVFGMEPDRFGRQIQNAQNHSKKVKIIRALYETDCGRQSCLQTKTSRHTRLLCAHHFALPAQATGNQAYNLFIAEVQRPPRTANLGGRGRGLTASEHSLTHTQESKYFLSCHQSKLSTSDPGLGSGMLVPIAFTGPDFEEQYATSHFLVHPLVDVVMDLAQHALTQPTRLFVPGLAVVDGDAYLVVLDHELCRVAEIADCWGAGFGVFAAVLSTLFGLDIYSSGFSSLFRYECCRETGLTPVSFYTRFLCEGEDAGVSGVKGRTTEFEKEKPIRLLVFHVAQAIIVGSDVNALVRTPDPARSQRLQRQWGACAWIDSFAPHKGGPRPRNDPLRRTLDLLLLRNPTAELPRPVSEPVSGLRQVYQAFDQLLAGLSDFHASGIHHRDLSLGNILHHDGHLVLIDWDVGAVGASVLVAALEGGLLSMSLAIAPSSSMYWFVTVLRYHVATKESVEVWDDMWFPPP</sequence>
<evidence type="ECO:0000313" key="2">
    <source>
        <dbReference type="Proteomes" id="UP000249464"/>
    </source>
</evidence>
<dbReference type="InterPro" id="IPR011009">
    <property type="entry name" value="Kinase-like_dom_sf"/>
</dbReference>
<dbReference type="EMBL" id="FQNC01000013">
    <property type="protein sequence ID" value="SGY14865.1"/>
    <property type="molecule type" value="Genomic_DNA"/>
</dbReference>
<organism evidence="1 2">
    <name type="scientific">Microbotryum silenes-dioicae</name>
    <dbReference type="NCBI Taxonomy" id="796604"/>
    <lineage>
        <taxon>Eukaryota</taxon>
        <taxon>Fungi</taxon>
        <taxon>Dikarya</taxon>
        <taxon>Basidiomycota</taxon>
        <taxon>Pucciniomycotina</taxon>
        <taxon>Microbotryomycetes</taxon>
        <taxon>Microbotryales</taxon>
        <taxon>Microbotryaceae</taxon>
        <taxon>Microbotryum</taxon>
    </lineage>
</organism>
<evidence type="ECO:0000313" key="1">
    <source>
        <dbReference type="EMBL" id="SGY14865.1"/>
    </source>
</evidence>
<accession>A0A2X0MKD7</accession>
<reference evidence="1 2" key="1">
    <citation type="submission" date="2016-11" db="EMBL/GenBank/DDBJ databases">
        <authorList>
            <person name="Jaros S."/>
            <person name="Januszkiewicz K."/>
            <person name="Wedrychowicz H."/>
        </authorList>
    </citation>
    <scope>NUCLEOTIDE SEQUENCE [LARGE SCALE GENOMIC DNA]</scope>
</reference>
<keyword evidence="2" id="KW-1185">Reference proteome</keyword>